<evidence type="ECO:0000256" key="2">
    <source>
        <dbReference type="ARBA" id="ARBA00022670"/>
    </source>
</evidence>
<dbReference type="Pfam" id="PF01427">
    <property type="entry name" value="Peptidase_M15"/>
    <property type="match status" value="1"/>
</dbReference>
<dbReference type="GO" id="GO:0071555">
    <property type="term" value="P:cell wall organization"/>
    <property type="evidence" value="ECO:0007669"/>
    <property type="project" value="UniProtKB-KW"/>
</dbReference>
<keyword evidence="7 9" id="KW-0482">Metalloprotease</keyword>
<keyword evidence="5 9" id="KW-0862">Zinc</keyword>
<evidence type="ECO:0000256" key="4">
    <source>
        <dbReference type="ARBA" id="ARBA00022801"/>
    </source>
</evidence>
<gene>
    <name evidence="11" type="ORF">HCG48_20330</name>
</gene>
<evidence type="ECO:0000313" key="11">
    <source>
        <dbReference type="EMBL" id="QIZ72648.1"/>
    </source>
</evidence>
<dbReference type="GO" id="GO:0008270">
    <property type="term" value="F:zinc ion binding"/>
    <property type="evidence" value="ECO:0007669"/>
    <property type="project" value="UniProtKB-UniRule"/>
</dbReference>
<dbReference type="SUPFAM" id="SSF55166">
    <property type="entry name" value="Hedgehog/DD-peptidase"/>
    <property type="match status" value="1"/>
</dbReference>
<sequence>MKPYQKIPIRDCGEPLVPIPRDRLAVVSPHPYQQLGAPYGDRSPFFVREGVLAALLEAQSQLERDRPGWRIQIFDAYRPIAVQQFMVDYSFAQLARLRGLDGRSLDEQQRQALLAEVYQFWAQPNRDPATPPPHSTGGAVDVTLLDPIGDPADMGSPIDEISPRSYPNHFADSDDPLERDYHANREHLHAILHGVGFCRHPNEWWHFCLGDQMWAWLRNVSVARYGGVE</sequence>
<dbReference type="RefSeq" id="WP_168570796.1">
    <property type="nucleotide sequence ID" value="NZ_CP051167.1"/>
</dbReference>
<dbReference type="InterPro" id="IPR009045">
    <property type="entry name" value="Zn_M74/Hedgehog-like"/>
</dbReference>
<feature type="binding site" evidence="9">
    <location>
        <position position="206"/>
    </location>
    <ligand>
        <name>Zn(2+)</name>
        <dbReference type="ChEBI" id="CHEBI:29105"/>
        <note>catalytic</note>
    </ligand>
</feature>
<dbReference type="Proteomes" id="UP000500857">
    <property type="component" value="Chromosome"/>
</dbReference>
<comment type="similarity">
    <text evidence="9 10">Belongs to the peptidase M15D family.</text>
</comment>
<organism evidence="11 12">
    <name type="scientific">Oxynema aestuarii AP17</name>
    <dbReference type="NCBI Taxonomy" id="2064643"/>
    <lineage>
        <taxon>Bacteria</taxon>
        <taxon>Bacillati</taxon>
        <taxon>Cyanobacteriota</taxon>
        <taxon>Cyanophyceae</taxon>
        <taxon>Oscillatoriophycideae</taxon>
        <taxon>Oscillatoriales</taxon>
        <taxon>Oscillatoriaceae</taxon>
        <taxon>Oxynema</taxon>
        <taxon>Oxynema aestuarii</taxon>
    </lineage>
</organism>
<comment type="catalytic activity">
    <reaction evidence="1 9 10">
        <text>D-alanyl-D-alanine + H2O = 2 D-alanine</text>
        <dbReference type="Rhea" id="RHEA:20661"/>
        <dbReference type="ChEBI" id="CHEBI:15377"/>
        <dbReference type="ChEBI" id="CHEBI:57416"/>
        <dbReference type="ChEBI" id="CHEBI:57822"/>
        <dbReference type="EC" id="3.4.13.22"/>
    </reaction>
</comment>
<keyword evidence="6 9" id="KW-0224">Dipeptidase</keyword>
<keyword evidence="3 9" id="KW-0479">Metal-binding</keyword>
<feature type="site" description="Transition state stabilizer" evidence="9">
    <location>
        <position position="78"/>
    </location>
</feature>
<dbReference type="EMBL" id="CP051167">
    <property type="protein sequence ID" value="QIZ72648.1"/>
    <property type="molecule type" value="Genomic_DNA"/>
</dbReference>
<dbReference type="PANTHER" id="PTHR43126">
    <property type="entry name" value="D-ALANYL-D-ALANINE DIPEPTIDASE"/>
    <property type="match status" value="1"/>
</dbReference>
<dbReference type="GO" id="GO:0160237">
    <property type="term" value="F:D-Ala-D-Ala dipeptidase activity"/>
    <property type="evidence" value="ECO:0007669"/>
    <property type="project" value="UniProtKB-EC"/>
</dbReference>
<evidence type="ECO:0000256" key="7">
    <source>
        <dbReference type="ARBA" id="ARBA00023049"/>
    </source>
</evidence>
<feature type="active site" description="Proton donor/acceptor" evidence="9">
    <location>
        <position position="203"/>
    </location>
</feature>
<dbReference type="KEGG" id="oxy:HCG48_20330"/>
<evidence type="ECO:0000256" key="5">
    <source>
        <dbReference type="ARBA" id="ARBA00022833"/>
    </source>
</evidence>
<evidence type="ECO:0000313" key="12">
    <source>
        <dbReference type="Proteomes" id="UP000500857"/>
    </source>
</evidence>
<reference evidence="11 12" key="1">
    <citation type="submission" date="2020-04" db="EMBL/GenBank/DDBJ databases">
        <authorList>
            <person name="Basu S."/>
            <person name="Maruthanayagam V."/>
            <person name="Chakraborty S."/>
            <person name="Pramanik A."/>
            <person name="Mukherjee J."/>
            <person name="Brink B."/>
        </authorList>
    </citation>
    <scope>NUCLEOTIDE SEQUENCE [LARGE SCALE GENOMIC DNA]</scope>
    <source>
        <strain evidence="11 12">AP17</strain>
    </source>
</reference>
<evidence type="ECO:0000256" key="9">
    <source>
        <dbReference type="HAMAP-Rule" id="MF_01924"/>
    </source>
</evidence>
<keyword evidence="8 10" id="KW-0961">Cell wall biogenesis/degradation</keyword>
<feature type="binding site" evidence="9">
    <location>
        <position position="134"/>
    </location>
    <ligand>
        <name>Zn(2+)</name>
        <dbReference type="ChEBI" id="CHEBI:29105"/>
        <note>catalytic</note>
    </ligand>
</feature>
<evidence type="ECO:0000256" key="6">
    <source>
        <dbReference type="ARBA" id="ARBA00022997"/>
    </source>
</evidence>
<evidence type="ECO:0000256" key="1">
    <source>
        <dbReference type="ARBA" id="ARBA00001362"/>
    </source>
</evidence>
<keyword evidence="4 9" id="KW-0378">Hydrolase</keyword>
<keyword evidence="12" id="KW-1185">Reference proteome</keyword>
<dbReference type="InterPro" id="IPR000755">
    <property type="entry name" value="A_A_dipeptidase"/>
</dbReference>
<dbReference type="EC" id="3.4.13.22" evidence="9 10"/>
<dbReference type="GO" id="GO:0006508">
    <property type="term" value="P:proteolysis"/>
    <property type="evidence" value="ECO:0007669"/>
    <property type="project" value="UniProtKB-KW"/>
</dbReference>
<evidence type="ECO:0000256" key="3">
    <source>
        <dbReference type="ARBA" id="ARBA00022723"/>
    </source>
</evidence>
<dbReference type="PANTHER" id="PTHR43126:SF2">
    <property type="entry name" value="D-ALANYL-D-ALANINE DIPEPTIDASE"/>
    <property type="match status" value="1"/>
</dbReference>
<dbReference type="PIRSF" id="PIRSF026671">
    <property type="entry name" value="AA_dipeptidase"/>
    <property type="match status" value="1"/>
</dbReference>
<accession>A0A6H1U195</accession>
<dbReference type="Gene3D" id="3.30.1380.10">
    <property type="match status" value="1"/>
</dbReference>
<comment type="cofactor">
    <cofactor evidence="9">
        <name>Zn(2+)</name>
        <dbReference type="ChEBI" id="CHEBI:29105"/>
    </cofactor>
    <text evidence="9">Binds 1 zinc ion per subunit.</text>
</comment>
<dbReference type="AlphaFoldDB" id="A0A6H1U195"/>
<dbReference type="HAMAP" id="MF_01924">
    <property type="entry name" value="A_A_dipeptidase"/>
    <property type="match status" value="1"/>
</dbReference>
<evidence type="ECO:0000256" key="8">
    <source>
        <dbReference type="ARBA" id="ARBA00023316"/>
    </source>
</evidence>
<evidence type="ECO:0000256" key="10">
    <source>
        <dbReference type="PIRNR" id="PIRNR026671"/>
    </source>
</evidence>
<dbReference type="GO" id="GO:0008237">
    <property type="term" value="F:metallopeptidase activity"/>
    <property type="evidence" value="ECO:0007669"/>
    <property type="project" value="UniProtKB-KW"/>
</dbReference>
<keyword evidence="2 9" id="KW-0645">Protease</keyword>
<name>A0A6H1U195_9CYAN</name>
<comment type="function">
    <text evidence="9 10">Catalyzes hydrolysis of the D-alanyl-D-alanine dipeptide.</text>
</comment>
<protein>
    <recommendedName>
        <fullName evidence="9 10">D-alanyl-D-alanine dipeptidase</fullName>
        <shortName evidence="9 10">D-Ala-D-Ala dipeptidase</shortName>
        <ecNumber evidence="9 10">3.4.13.22</ecNumber>
    </recommendedName>
</protein>
<feature type="binding site" evidence="9">
    <location>
        <position position="141"/>
    </location>
    <ligand>
        <name>Zn(2+)</name>
        <dbReference type="ChEBI" id="CHEBI:29105"/>
        <note>catalytic</note>
    </ligand>
</feature>
<proteinExistence type="inferred from homology"/>